<name>A0A7W6BT58_9HYPH</name>
<dbReference type="InterPro" id="IPR028098">
    <property type="entry name" value="Glyco_trans_4-like_N"/>
</dbReference>
<keyword evidence="3" id="KW-1185">Reference proteome</keyword>
<dbReference type="PANTHER" id="PTHR12526:SF638">
    <property type="entry name" value="SPORE COAT PROTEIN SA"/>
    <property type="match status" value="1"/>
</dbReference>
<feature type="domain" description="Glycosyltransferase subfamily 4-like N-terminal" evidence="1">
    <location>
        <begin position="14"/>
        <end position="160"/>
    </location>
</feature>
<dbReference type="EMBL" id="JACIDO010000010">
    <property type="protein sequence ID" value="MBB3937538.1"/>
    <property type="molecule type" value="Genomic_DNA"/>
</dbReference>
<accession>A0A7W6BT58</accession>
<dbReference type="Pfam" id="PF13579">
    <property type="entry name" value="Glyco_trans_4_4"/>
    <property type="match status" value="1"/>
</dbReference>
<sequence>MASLTWSLVCFRLDLLKAMVAAGHKVVAFAPDHDPGAIATLREIGVGFVQIPMARTGTNPLTDLRTVLALYRELRRISPDTVLSYTMKPIVYGSLAARLAGVPERFALFTGFGFLFGGRTGGWRVTAIRRLSIALHRLALVGVKAAFAYNDADAQDIRRHTMVGDGTPLVMLDGSGVDLDRFTAQPPPAGPPTFLLVARLLRDKGVCEFAAAARVLKRTFPHARFQLLGPFDPSPLVIAKSELDGWVEEGIVEYLGETRDVRPYLTASTVFVLPSYYREGIPRSALEALAAGRAIITADTPGCRETVREGENGFLVPARDAEALAVRMEAFLRDETLAARMGARSRRLAEERFDVHKVNAGLMQALGLNRQLDDATIPPRTDRHTA</sequence>
<proteinExistence type="predicted"/>
<evidence type="ECO:0000313" key="2">
    <source>
        <dbReference type="EMBL" id="MBB3937538.1"/>
    </source>
</evidence>
<protein>
    <submittedName>
        <fullName evidence="2">Glycosyltransferase involved in cell wall biosynthesis</fullName>
    </submittedName>
</protein>
<evidence type="ECO:0000313" key="3">
    <source>
        <dbReference type="Proteomes" id="UP000531216"/>
    </source>
</evidence>
<dbReference type="RefSeq" id="WP_244546040.1">
    <property type="nucleotide sequence ID" value="NZ_FOOA01000015.1"/>
</dbReference>
<dbReference type="CDD" id="cd03808">
    <property type="entry name" value="GT4_CapM-like"/>
    <property type="match status" value="1"/>
</dbReference>
<evidence type="ECO:0000259" key="1">
    <source>
        <dbReference type="Pfam" id="PF13579"/>
    </source>
</evidence>
<dbReference type="Pfam" id="PF13692">
    <property type="entry name" value="Glyco_trans_1_4"/>
    <property type="match status" value="1"/>
</dbReference>
<dbReference type="SUPFAM" id="SSF53756">
    <property type="entry name" value="UDP-Glycosyltransferase/glycogen phosphorylase"/>
    <property type="match status" value="1"/>
</dbReference>
<reference evidence="2 3" key="1">
    <citation type="submission" date="2020-08" db="EMBL/GenBank/DDBJ databases">
        <title>Genomic Encyclopedia of Type Strains, Phase IV (KMG-IV): sequencing the most valuable type-strain genomes for metagenomic binning, comparative biology and taxonomic classification.</title>
        <authorList>
            <person name="Goeker M."/>
        </authorList>
    </citation>
    <scope>NUCLEOTIDE SEQUENCE [LARGE SCALE GENOMIC DNA]</scope>
    <source>
        <strain evidence="2 3">DSM 25024</strain>
    </source>
</reference>
<dbReference type="Proteomes" id="UP000531216">
    <property type="component" value="Unassembled WGS sequence"/>
</dbReference>
<gene>
    <name evidence="2" type="ORF">GGR05_003705</name>
</gene>
<dbReference type="GO" id="GO:0016757">
    <property type="term" value="F:glycosyltransferase activity"/>
    <property type="evidence" value="ECO:0007669"/>
    <property type="project" value="UniProtKB-ARBA"/>
</dbReference>
<comment type="caution">
    <text evidence="2">The sequence shown here is derived from an EMBL/GenBank/DDBJ whole genome shotgun (WGS) entry which is preliminary data.</text>
</comment>
<keyword evidence="2" id="KW-0808">Transferase</keyword>
<dbReference type="AlphaFoldDB" id="A0A7W6BT58"/>
<organism evidence="2 3">
    <name type="scientific">Aureimonas phyllosphaerae</name>
    <dbReference type="NCBI Taxonomy" id="1166078"/>
    <lineage>
        <taxon>Bacteria</taxon>
        <taxon>Pseudomonadati</taxon>
        <taxon>Pseudomonadota</taxon>
        <taxon>Alphaproteobacteria</taxon>
        <taxon>Hyphomicrobiales</taxon>
        <taxon>Aurantimonadaceae</taxon>
        <taxon>Aureimonas</taxon>
    </lineage>
</organism>
<dbReference type="Gene3D" id="3.40.50.2000">
    <property type="entry name" value="Glycogen Phosphorylase B"/>
    <property type="match status" value="2"/>
</dbReference>
<dbReference type="PANTHER" id="PTHR12526">
    <property type="entry name" value="GLYCOSYLTRANSFERASE"/>
    <property type="match status" value="1"/>
</dbReference>